<evidence type="ECO:0000313" key="2">
    <source>
        <dbReference type="Proteomes" id="UP000193685"/>
    </source>
</evidence>
<dbReference type="RefSeq" id="XP_040723313.1">
    <property type="nucleotide sequence ID" value="XM_040869878.1"/>
</dbReference>
<keyword evidence="2" id="KW-1185">Reference proteome</keyword>
<comment type="caution">
    <text evidence="1">The sequence shown here is derived from an EMBL/GenBank/DDBJ whole genome shotgun (WGS) entry which is preliminary data.</text>
</comment>
<dbReference type="GeneID" id="63786477"/>
<dbReference type="AlphaFoldDB" id="A0A1Y2F2V9"/>
<gene>
    <name evidence="1" type="ORF">BCR37DRAFT_382471</name>
</gene>
<dbReference type="EMBL" id="MCFI01000018">
    <property type="protein sequence ID" value="ORY78202.1"/>
    <property type="molecule type" value="Genomic_DNA"/>
</dbReference>
<protein>
    <submittedName>
        <fullName evidence="1">Uncharacterized protein</fullName>
    </submittedName>
</protein>
<evidence type="ECO:0000313" key="1">
    <source>
        <dbReference type="EMBL" id="ORY78202.1"/>
    </source>
</evidence>
<name>A0A1Y2F2V9_PROLT</name>
<feature type="non-terminal residue" evidence="1">
    <location>
        <position position="59"/>
    </location>
</feature>
<sequence length="59" mass="6182">MTLVGQAGGHAGRGFHQFQMVLTLPKPPKSNERVGSAVGAAWTCAVEATRIVATVESFI</sequence>
<dbReference type="Proteomes" id="UP000193685">
    <property type="component" value="Unassembled WGS sequence"/>
</dbReference>
<accession>A0A1Y2F2V9</accession>
<proteinExistence type="predicted"/>
<organism evidence="1 2">
    <name type="scientific">Protomyces lactucae-debilis</name>
    <dbReference type="NCBI Taxonomy" id="2754530"/>
    <lineage>
        <taxon>Eukaryota</taxon>
        <taxon>Fungi</taxon>
        <taxon>Dikarya</taxon>
        <taxon>Ascomycota</taxon>
        <taxon>Taphrinomycotina</taxon>
        <taxon>Taphrinomycetes</taxon>
        <taxon>Taphrinales</taxon>
        <taxon>Protomycetaceae</taxon>
        <taxon>Protomyces</taxon>
    </lineage>
</organism>
<reference evidence="1 2" key="1">
    <citation type="submission" date="2016-07" db="EMBL/GenBank/DDBJ databases">
        <title>Pervasive Adenine N6-methylation of Active Genes in Fungi.</title>
        <authorList>
            <consortium name="DOE Joint Genome Institute"/>
            <person name="Mondo S.J."/>
            <person name="Dannebaum R.O."/>
            <person name="Kuo R.C."/>
            <person name="Labutti K."/>
            <person name="Haridas S."/>
            <person name="Kuo A."/>
            <person name="Salamov A."/>
            <person name="Ahrendt S.R."/>
            <person name="Lipzen A."/>
            <person name="Sullivan W."/>
            <person name="Andreopoulos W.B."/>
            <person name="Clum A."/>
            <person name="Lindquist E."/>
            <person name="Daum C."/>
            <person name="Ramamoorthy G.K."/>
            <person name="Gryganskyi A."/>
            <person name="Culley D."/>
            <person name="Magnuson J.K."/>
            <person name="James T.Y."/>
            <person name="O'Malley M.A."/>
            <person name="Stajich J.E."/>
            <person name="Spatafora J.W."/>
            <person name="Visel A."/>
            <person name="Grigoriev I.V."/>
        </authorList>
    </citation>
    <scope>NUCLEOTIDE SEQUENCE [LARGE SCALE GENOMIC DNA]</scope>
    <source>
        <strain evidence="1 2">12-1054</strain>
    </source>
</reference>